<feature type="compositionally biased region" description="Polar residues" evidence="1">
    <location>
        <begin position="439"/>
        <end position="452"/>
    </location>
</feature>
<feature type="compositionally biased region" description="Polar residues" evidence="1">
    <location>
        <begin position="377"/>
        <end position="397"/>
    </location>
</feature>
<gene>
    <name evidence="2" type="ORF">PRK78_001821</name>
</gene>
<feature type="region of interest" description="Disordered" evidence="1">
    <location>
        <begin position="1"/>
        <end position="74"/>
    </location>
</feature>
<feature type="region of interest" description="Disordered" evidence="1">
    <location>
        <begin position="679"/>
        <end position="703"/>
    </location>
</feature>
<proteinExistence type="predicted"/>
<dbReference type="Pfam" id="PF09441">
    <property type="entry name" value="Abp2"/>
    <property type="match status" value="1"/>
</dbReference>
<feature type="compositionally biased region" description="Polar residues" evidence="1">
    <location>
        <begin position="16"/>
        <end position="26"/>
    </location>
</feature>
<organism evidence="2 3">
    <name type="scientific">Emydomyces testavorans</name>
    <dbReference type="NCBI Taxonomy" id="2070801"/>
    <lineage>
        <taxon>Eukaryota</taxon>
        <taxon>Fungi</taxon>
        <taxon>Dikarya</taxon>
        <taxon>Ascomycota</taxon>
        <taxon>Pezizomycotina</taxon>
        <taxon>Eurotiomycetes</taxon>
        <taxon>Eurotiomycetidae</taxon>
        <taxon>Onygenales</taxon>
        <taxon>Nannizziopsiaceae</taxon>
        <taxon>Emydomyces</taxon>
    </lineage>
</organism>
<feature type="compositionally biased region" description="Basic and acidic residues" evidence="1">
    <location>
        <begin position="252"/>
        <end position="267"/>
    </location>
</feature>
<dbReference type="AlphaFoldDB" id="A0AAF0DDN5"/>
<protein>
    <recommendedName>
        <fullName evidence="4">ARS binding protein Abp2</fullName>
    </recommendedName>
</protein>
<name>A0AAF0DDN5_9EURO</name>
<dbReference type="PANTHER" id="PTHR42048:SF1">
    <property type="entry name" value="ARS-BINDING PROTEIN 2"/>
    <property type="match status" value="1"/>
</dbReference>
<keyword evidence="3" id="KW-1185">Reference proteome</keyword>
<feature type="compositionally biased region" description="Low complexity" evidence="1">
    <location>
        <begin position="58"/>
        <end position="74"/>
    </location>
</feature>
<reference evidence="2" key="1">
    <citation type="submission" date="2023-03" db="EMBL/GenBank/DDBJ databases">
        <title>Emydomyces testavorans Genome Sequence.</title>
        <authorList>
            <person name="Hoyer L."/>
        </authorList>
    </citation>
    <scope>NUCLEOTIDE SEQUENCE</scope>
    <source>
        <strain evidence="2">16-2883</strain>
    </source>
</reference>
<sequence length="752" mass="83959">MEEQHRESTPDLLRNNPPSGSLSQEPFRSAMSPPIYRRSTPRSFQPSPRIPRSESIRRSQSAASMSPPVSVSSQMRNGELLQSIESRSLPSRNINDATIDDAYVDFIFYCNPGVPTATNTSELRRMFRSPPRSDGKSFSIYTLWQLVQKLNRKELKTWIQLAIELGVEPPSVEKKQSTQKVQQYAVRLKRWMRAMHVDAFFDYCFGKQHAYYSNLRISNDQDGDSRDDVPREEDLALRALFPEWKPKKGRKKALDESKNAKRQRLDTRNLGADNNSHSYVSWSAIPDDFEHHEGWATNSVFSTGSQTEHQRHIGPPAGDQRWEFPGAQRLSPLRYPQSAVTPRSRNHNELFEREPRSAITPNSAYKILYKRRKDQSTASPWVSSRSLPPNEAGSQSLEGAAKADPGVAFYPPMTMAYGTPSAHVSSDEVGLDRVGQGTTGNIPQDSAGSFASPNAAPRPIKLQLQVPKGSPRAPIRLATPQLLVNGEFCHPSASTERQAVSEATHQQIQNSHDVDRGPFMPANNQNIPPASLSLDNVSRMFSFEIQNGRTLGSAPSLTDMEAGAIADAIIKQISSQCAPSCPSDMVALYCAVCLGLGHQFGYDSRRLGQLTIEFLPEVGTMPKARDMNACMPTPSTALDNISHEPQRTQCLINYEFALSPGIATKTTIQVPIPTLDRHGHGKLTSTIPRETDRAPKNNQQTAIDDSDDDLFLLEAGVDWKQRYLNLKKQIRKRDAALRQYKKNILEVVMNDV</sequence>
<dbReference type="GO" id="GO:0003688">
    <property type="term" value="F:DNA replication origin binding"/>
    <property type="evidence" value="ECO:0007669"/>
    <property type="project" value="TreeGrafter"/>
</dbReference>
<evidence type="ECO:0000313" key="3">
    <source>
        <dbReference type="Proteomes" id="UP001219355"/>
    </source>
</evidence>
<evidence type="ECO:0000256" key="1">
    <source>
        <dbReference type="SAM" id="MobiDB-lite"/>
    </source>
</evidence>
<accession>A0AAF0DDN5</accession>
<dbReference type="Proteomes" id="UP001219355">
    <property type="component" value="Chromosome 1"/>
</dbReference>
<feature type="region of interest" description="Disordered" evidence="1">
    <location>
        <begin position="433"/>
        <end position="455"/>
    </location>
</feature>
<dbReference type="PANTHER" id="PTHR42048">
    <property type="entry name" value="ARS-BINDING PROTEIN 2"/>
    <property type="match status" value="1"/>
</dbReference>
<feature type="region of interest" description="Disordered" evidence="1">
    <location>
        <begin position="248"/>
        <end position="272"/>
    </location>
</feature>
<evidence type="ECO:0000313" key="2">
    <source>
        <dbReference type="EMBL" id="WEW56378.1"/>
    </source>
</evidence>
<feature type="region of interest" description="Disordered" evidence="1">
    <location>
        <begin position="377"/>
        <end position="399"/>
    </location>
</feature>
<dbReference type="EMBL" id="CP120627">
    <property type="protein sequence ID" value="WEW56378.1"/>
    <property type="molecule type" value="Genomic_DNA"/>
</dbReference>
<evidence type="ECO:0008006" key="4">
    <source>
        <dbReference type="Google" id="ProtNLM"/>
    </source>
</evidence>
<dbReference type="InterPro" id="IPR018562">
    <property type="entry name" value="ARS-binding_2"/>
</dbReference>